<accession>A0ABU8XTJ6</accession>
<dbReference type="PROSITE" id="PS50893">
    <property type="entry name" value="ABC_TRANSPORTER_2"/>
    <property type="match status" value="1"/>
</dbReference>
<dbReference type="PANTHER" id="PTHR43820:SF4">
    <property type="entry name" value="HIGH-AFFINITY BRANCHED-CHAIN AMINO ACID TRANSPORT ATP-BINDING PROTEIN LIVF"/>
    <property type="match status" value="1"/>
</dbReference>
<evidence type="ECO:0000256" key="3">
    <source>
        <dbReference type="ARBA" id="ARBA00022741"/>
    </source>
</evidence>
<keyword evidence="2" id="KW-0813">Transport</keyword>
<dbReference type="PANTHER" id="PTHR43820">
    <property type="entry name" value="HIGH-AFFINITY BRANCHED-CHAIN AMINO ACID TRANSPORT ATP-BINDING PROTEIN LIVF"/>
    <property type="match status" value="1"/>
</dbReference>
<gene>
    <name evidence="7" type="ORF">U1T56_15305</name>
</gene>
<evidence type="ECO:0000256" key="2">
    <source>
        <dbReference type="ARBA" id="ARBA00022448"/>
    </source>
</evidence>
<dbReference type="SMART" id="SM00382">
    <property type="entry name" value="AAA"/>
    <property type="match status" value="1"/>
</dbReference>
<organism evidence="7 8">
    <name type="scientific">Benzoatithermus flavus</name>
    <dbReference type="NCBI Taxonomy" id="3108223"/>
    <lineage>
        <taxon>Bacteria</taxon>
        <taxon>Pseudomonadati</taxon>
        <taxon>Pseudomonadota</taxon>
        <taxon>Alphaproteobacteria</taxon>
        <taxon>Geminicoccales</taxon>
        <taxon>Geminicoccaceae</taxon>
        <taxon>Benzoatithermus</taxon>
    </lineage>
</organism>
<dbReference type="InterPro" id="IPR017871">
    <property type="entry name" value="ABC_transporter-like_CS"/>
</dbReference>
<evidence type="ECO:0000313" key="7">
    <source>
        <dbReference type="EMBL" id="MEK0084523.1"/>
    </source>
</evidence>
<proteinExistence type="inferred from homology"/>
<evidence type="ECO:0000256" key="4">
    <source>
        <dbReference type="ARBA" id="ARBA00022840"/>
    </source>
</evidence>
<dbReference type="PROSITE" id="PS00211">
    <property type="entry name" value="ABC_TRANSPORTER_1"/>
    <property type="match status" value="1"/>
</dbReference>
<feature type="domain" description="ABC transporter" evidence="6">
    <location>
        <begin position="3"/>
        <end position="236"/>
    </location>
</feature>
<protein>
    <submittedName>
        <fullName evidence="7">ABC transporter ATP-binding protein</fullName>
    </submittedName>
</protein>
<evidence type="ECO:0000256" key="1">
    <source>
        <dbReference type="ARBA" id="ARBA00005417"/>
    </source>
</evidence>
<comment type="similarity">
    <text evidence="1">Belongs to the ABC transporter superfamily.</text>
</comment>
<dbReference type="GO" id="GO:0016740">
    <property type="term" value="F:transferase activity"/>
    <property type="evidence" value="ECO:0007669"/>
    <property type="project" value="UniProtKB-KW"/>
</dbReference>
<dbReference type="CDD" id="cd03224">
    <property type="entry name" value="ABC_TM1139_LivF_branched"/>
    <property type="match status" value="1"/>
</dbReference>
<dbReference type="InterPro" id="IPR052156">
    <property type="entry name" value="BCAA_Transport_ATP-bd_LivF"/>
</dbReference>
<reference evidence="7 8" key="1">
    <citation type="submission" date="2024-01" db="EMBL/GenBank/DDBJ databases">
        <title>Multi-omics insights into the function and evolution of sodium benzoate biodegradation pathways in Benzoatithermus flavus gen. nov., sp. nov. from hot spring.</title>
        <authorList>
            <person name="Hu C.-J."/>
            <person name="Li W.-J."/>
        </authorList>
    </citation>
    <scope>NUCLEOTIDE SEQUENCE [LARGE SCALE GENOMIC DNA]</scope>
    <source>
        <strain evidence="7 8">SYSU G07066</strain>
    </source>
</reference>
<evidence type="ECO:0000313" key="8">
    <source>
        <dbReference type="Proteomes" id="UP001375743"/>
    </source>
</evidence>
<dbReference type="Gene3D" id="3.40.50.300">
    <property type="entry name" value="P-loop containing nucleotide triphosphate hydrolases"/>
    <property type="match status" value="1"/>
</dbReference>
<sequence length="236" mass="26249">MSLRVEGVTAGYSREAPILKGVTLEARTGLVTVIIGPNGAGKSTLLRTIYGYLRPSAGTITHDGTPLTGLAPARMLEHGIAYLLQGRSTFPAMTVEENLELGAWTIRKDKARVREAFERIYGRYPQLKERRRRPAGALSGGEQRLLEVARLTMTGPRTLLLDEPSVGLMPKLVDEVYAEIARLKEDRYTILIVDQNVKQAIGIADWVYVLNLGENSRQGPAEQFHERLDAIVREWL</sequence>
<dbReference type="InterPro" id="IPR003439">
    <property type="entry name" value="ABC_transporter-like_ATP-bd"/>
</dbReference>
<evidence type="ECO:0000256" key="5">
    <source>
        <dbReference type="ARBA" id="ARBA00022970"/>
    </source>
</evidence>
<dbReference type="InterPro" id="IPR027417">
    <property type="entry name" value="P-loop_NTPase"/>
</dbReference>
<comment type="caution">
    <text evidence="7">The sequence shown here is derived from an EMBL/GenBank/DDBJ whole genome shotgun (WGS) entry which is preliminary data.</text>
</comment>
<name>A0ABU8XTJ6_9PROT</name>
<dbReference type="GO" id="GO:0005524">
    <property type="term" value="F:ATP binding"/>
    <property type="evidence" value="ECO:0007669"/>
    <property type="project" value="UniProtKB-KW"/>
</dbReference>
<dbReference type="SUPFAM" id="SSF52540">
    <property type="entry name" value="P-loop containing nucleoside triphosphate hydrolases"/>
    <property type="match status" value="1"/>
</dbReference>
<keyword evidence="5" id="KW-0029">Amino-acid transport</keyword>
<dbReference type="EMBL" id="JBBLZC010000015">
    <property type="protein sequence ID" value="MEK0084523.1"/>
    <property type="molecule type" value="Genomic_DNA"/>
</dbReference>
<keyword evidence="3" id="KW-0547">Nucleotide-binding</keyword>
<keyword evidence="4 7" id="KW-0067">ATP-binding</keyword>
<dbReference type="InterPro" id="IPR003593">
    <property type="entry name" value="AAA+_ATPase"/>
</dbReference>
<evidence type="ECO:0000259" key="6">
    <source>
        <dbReference type="PROSITE" id="PS50893"/>
    </source>
</evidence>
<keyword evidence="7" id="KW-0808">Transferase</keyword>
<dbReference type="Pfam" id="PF00005">
    <property type="entry name" value="ABC_tran"/>
    <property type="match status" value="1"/>
</dbReference>
<keyword evidence="8" id="KW-1185">Reference proteome</keyword>
<dbReference type="Proteomes" id="UP001375743">
    <property type="component" value="Unassembled WGS sequence"/>
</dbReference>
<dbReference type="RefSeq" id="WP_418160374.1">
    <property type="nucleotide sequence ID" value="NZ_JBBLZC010000015.1"/>
</dbReference>